<dbReference type="EMBL" id="ACKP02000002">
    <property type="protein sequence ID" value="EEX78460.1"/>
    <property type="molecule type" value="Genomic_DNA"/>
</dbReference>
<dbReference type="SUPFAM" id="SSF52833">
    <property type="entry name" value="Thioredoxin-like"/>
    <property type="match status" value="1"/>
</dbReference>
<dbReference type="InterPro" id="IPR005243">
    <property type="entry name" value="THIRX-like_proc"/>
</dbReference>
<reference evidence="2 3" key="1">
    <citation type="submission" date="2009-09" db="EMBL/GenBank/DDBJ databases">
        <authorList>
            <person name="Weinstock G."/>
            <person name="Sodergren E."/>
            <person name="Clifton S."/>
            <person name="Fulton L."/>
            <person name="Fulton B."/>
            <person name="Courtney L."/>
            <person name="Fronick C."/>
            <person name="Harrison M."/>
            <person name="Strong C."/>
            <person name="Farmer C."/>
            <person name="Delahaunty K."/>
            <person name="Markovic C."/>
            <person name="Hall O."/>
            <person name="Minx P."/>
            <person name="Tomlinson C."/>
            <person name="Mitreva M."/>
            <person name="Nelson J."/>
            <person name="Hou S."/>
            <person name="Wollam A."/>
            <person name="Pepin K.H."/>
            <person name="Johnson M."/>
            <person name="Bhonagiri V."/>
            <person name="Nash W.E."/>
            <person name="Warren W."/>
            <person name="Chinwalla A."/>
            <person name="Mardis E.R."/>
            <person name="Wilson R.K."/>
        </authorList>
    </citation>
    <scope>NUCLEOTIDE SEQUENCE [LARGE SCALE GENOMIC DNA]</scope>
    <source>
        <strain evidence="3">ATCC 35185 / DSM 20758 / VPI D19B-28</strain>
    </source>
</reference>
<dbReference type="STRING" id="546271.Selsp_1938"/>
<dbReference type="AlphaFoldDB" id="C9LRJ4"/>
<gene>
    <name evidence="2" type="ORF">SELSPUOL_00060</name>
</gene>
<comment type="caution">
    <text evidence="2">The sequence shown here is derived from an EMBL/GenBank/DDBJ whole genome shotgun (WGS) entry which is preliminary data.</text>
</comment>
<dbReference type="eggNOG" id="COG0526">
    <property type="taxonomic scope" value="Bacteria"/>
</dbReference>
<accession>C9LRJ4</accession>
<evidence type="ECO:0000259" key="1">
    <source>
        <dbReference type="Pfam" id="PF13192"/>
    </source>
</evidence>
<dbReference type="Gene3D" id="3.40.30.10">
    <property type="entry name" value="Glutaredoxin"/>
    <property type="match status" value="1"/>
</dbReference>
<dbReference type="InterPro" id="IPR036249">
    <property type="entry name" value="Thioredoxin-like_sf"/>
</dbReference>
<feature type="domain" description="Thioredoxin-like fold" evidence="1">
    <location>
        <begin position="2"/>
        <end position="50"/>
    </location>
</feature>
<organism evidence="2 3">
    <name type="scientific">Selenomonas sputigena (strain ATCC 35185 / DSM 20758 / CCUG 44933 / VPI D19B-28)</name>
    <dbReference type="NCBI Taxonomy" id="546271"/>
    <lineage>
        <taxon>Bacteria</taxon>
        <taxon>Bacillati</taxon>
        <taxon>Bacillota</taxon>
        <taxon>Negativicutes</taxon>
        <taxon>Selenomonadales</taxon>
        <taxon>Selenomonadaceae</taxon>
        <taxon>Selenomonas</taxon>
    </lineage>
</organism>
<dbReference type="Proteomes" id="UP000003505">
    <property type="component" value="Unassembled WGS sequence"/>
</dbReference>
<evidence type="ECO:0000313" key="2">
    <source>
        <dbReference type="EMBL" id="EEX78460.1"/>
    </source>
</evidence>
<dbReference type="PANTHER" id="PTHR36450:SF1">
    <property type="entry name" value="THIOREDOXIN"/>
    <property type="match status" value="1"/>
</dbReference>
<dbReference type="InterPro" id="IPR012336">
    <property type="entry name" value="Thioredoxin-like_fold"/>
</dbReference>
<protein>
    <recommendedName>
        <fullName evidence="1">Thioredoxin-like fold domain-containing protein</fullName>
    </recommendedName>
</protein>
<proteinExistence type="predicted"/>
<dbReference type="PANTHER" id="PTHR36450">
    <property type="entry name" value="THIOREDOXIN"/>
    <property type="match status" value="1"/>
</dbReference>
<sequence>MGLAIEIEYVTAMEKIMQYGVMSMPALVVNEQVASMGKVLKSKEVETLLKKLI</sequence>
<evidence type="ECO:0000313" key="3">
    <source>
        <dbReference type="Proteomes" id="UP000003505"/>
    </source>
</evidence>
<name>C9LRJ4_SELS3</name>
<dbReference type="Pfam" id="PF13192">
    <property type="entry name" value="Thioredoxin_3"/>
    <property type="match status" value="1"/>
</dbReference>